<name>A0A1B6G2B7_9HEMI</name>
<sequence length="353" mass="39017">GFGYGICALVMAGLVVSFLSLLLLVFTTGYPTNKDDVDGSRLLQTLLPVQQPVEQRGSVHPGVTLAITRSQAISPETPYTPEDELQGDDTDVRHRRAANTTVLTDSVAEASEVAESEGEQVADSQHFFPSFSPIFPPLGHSRPPFYQEPVYNPRPAYKPHDSFGFGSGTFRDYSFAHAPAESERSSNVLGSGNFGVLRGGTYYPGENDELLNDDIYNNYYHGNNGHGRPSYYPANPLPSYRQGGDFFANFKDFADISTPTKSSYSEFYVVYVNPNSTSSSELQPVVRTGDSAPKNIFEQLQYLDAATEPQTKLSKTKLKLEKYKTHHQTKENTKKQKGLTSPKELYEPLLALS</sequence>
<protein>
    <submittedName>
        <fullName evidence="3">Uncharacterized protein</fullName>
    </submittedName>
</protein>
<dbReference type="EMBL" id="GECZ01013195">
    <property type="protein sequence ID" value="JAS56574.1"/>
    <property type="molecule type" value="Transcribed_RNA"/>
</dbReference>
<organism evidence="3">
    <name type="scientific">Cuerna arida</name>
    <dbReference type="NCBI Taxonomy" id="1464854"/>
    <lineage>
        <taxon>Eukaryota</taxon>
        <taxon>Metazoa</taxon>
        <taxon>Ecdysozoa</taxon>
        <taxon>Arthropoda</taxon>
        <taxon>Hexapoda</taxon>
        <taxon>Insecta</taxon>
        <taxon>Pterygota</taxon>
        <taxon>Neoptera</taxon>
        <taxon>Paraneoptera</taxon>
        <taxon>Hemiptera</taxon>
        <taxon>Auchenorrhyncha</taxon>
        <taxon>Membracoidea</taxon>
        <taxon>Cicadellidae</taxon>
        <taxon>Cicadellinae</taxon>
        <taxon>Proconiini</taxon>
        <taxon>Cuerna</taxon>
    </lineage>
</organism>
<dbReference type="AlphaFoldDB" id="A0A1B6G2B7"/>
<keyword evidence="2" id="KW-0472">Membrane</keyword>
<feature type="non-terminal residue" evidence="3">
    <location>
        <position position="1"/>
    </location>
</feature>
<feature type="region of interest" description="Disordered" evidence="1">
    <location>
        <begin position="317"/>
        <end position="353"/>
    </location>
</feature>
<evidence type="ECO:0000313" key="3">
    <source>
        <dbReference type="EMBL" id="JAS56574.1"/>
    </source>
</evidence>
<gene>
    <name evidence="3" type="ORF">g.22670</name>
</gene>
<proteinExistence type="predicted"/>
<accession>A0A1B6G2B7</accession>
<keyword evidence="2" id="KW-1133">Transmembrane helix</keyword>
<reference evidence="3" key="1">
    <citation type="submission" date="2015-11" db="EMBL/GenBank/DDBJ databases">
        <title>De novo transcriptome assembly of four potential Pierce s Disease insect vectors from Arizona vineyards.</title>
        <authorList>
            <person name="Tassone E.E."/>
        </authorList>
    </citation>
    <scope>NUCLEOTIDE SEQUENCE</scope>
</reference>
<feature type="region of interest" description="Disordered" evidence="1">
    <location>
        <begin position="70"/>
        <end position="91"/>
    </location>
</feature>
<feature type="transmembrane region" description="Helical" evidence="2">
    <location>
        <begin position="6"/>
        <end position="26"/>
    </location>
</feature>
<evidence type="ECO:0000256" key="1">
    <source>
        <dbReference type="SAM" id="MobiDB-lite"/>
    </source>
</evidence>
<feature type="compositionally biased region" description="Basic and acidic residues" evidence="1">
    <location>
        <begin position="318"/>
        <end position="334"/>
    </location>
</feature>
<keyword evidence="2" id="KW-0812">Transmembrane</keyword>
<evidence type="ECO:0000256" key="2">
    <source>
        <dbReference type="SAM" id="Phobius"/>
    </source>
</evidence>